<evidence type="ECO:0000313" key="3">
    <source>
        <dbReference type="Proteomes" id="UP001295444"/>
    </source>
</evidence>
<feature type="compositionally biased region" description="Low complexity" evidence="1">
    <location>
        <begin position="25"/>
        <end position="36"/>
    </location>
</feature>
<name>A0AAD1R1K7_PELCU</name>
<feature type="compositionally biased region" description="Polar residues" evidence="1">
    <location>
        <begin position="1"/>
        <end position="24"/>
    </location>
</feature>
<feature type="compositionally biased region" description="Polar residues" evidence="1">
    <location>
        <begin position="60"/>
        <end position="79"/>
    </location>
</feature>
<dbReference type="EMBL" id="OW240912">
    <property type="protein sequence ID" value="CAH2221332.1"/>
    <property type="molecule type" value="Genomic_DNA"/>
</dbReference>
<proteinExistence type="predicted"/>
<protein>
    <submittedName>
        <fullName evidence="2">Uncharacterized protein</fullName>
    </submittedName>
</protein>
<dbReference type="AlphaFoldDB" id="A0AAD1R1K7"/>
<evidence type="ECO:0000256" key="1">
    <source>
        <dbReference type="SAM" id="MobiDB-lite"/>
    </source>
</evidence>
<keyword evidence="3" id="KW-1185">Reference proteome</keyword>
<reference evidence="2" key="1">
    <citation type="submission" date="2022-03" db="EMBL/GenBank/DDBJ databases">
        <authorList>
            <person name="Alioto T."/>
            <person name="Alioto T."/>
            <person name="Gomez Garrido J."/>
        </authorList>
    </citation>
    <scope>NUCLEOTIDE SEQUENCE</scope>
</reference>
<organism evidence="2 3">
    <name type="scientific">Pelobates cultripes</name>
    <name type="common">Western spadefoot toad</name>
    <dbReference type="NCBI Taxonomy" id="61616"/>
    <lineage>
        <taxon>Eukaryota</taxon>
        <taxon>Metazoa</taxon>
        <taxon>Chordata</taxon>
        <taxon>Craniata</taxon>
        <taxon>Vertebrata</taxon>
        <taxon>Euteleostomi</taxon>
        <taxon>Amphibia</taxon>
        <taxon>Batrachia</taxon>
        <taxon>Anura</taxon>
        <taxon>Pelobatoidea</taxon>
        <taxon>Pelobatidae</taxon>
        <taxon>Pelobates</taxon>
    </lineage>
</organism>
<sequence length="79" mass="8944">MNRLNSASTRPWTLTTQEYTKQSISANRSSTRSTTNTDHHPVGGPKRTYHKHHTTRERQVGTTSRPPPTEITTPDTKSK</sequence>
<dbReference type="Proteomes" id="UP001295444">
    <property type="component" value="Chromosome 01"/>
</dbReference>
<feature type="region of interest" description="Disordered" evidence="1">
    <location>
        <begin position="1"/>
        <end position="79"/>
    </location>
</feature>
<gene>
    <name evidence="2" type="ORF">PECUL_23A059807</name>
</gene>
<evidence type="ECO:0000313" key="2">
    <source>
        <dbReference type="EMBL" id="CAH2221332.1"/>
    </source>
</evidence>
<accession>A0AAD1R1K7</accession>